<dbReference type="SUPFAM" id="SSF103473">
    <property type="entry name" value="MFS general substrate transporter"/>
    <property type="match status" value="1"/>
</dbReference>
<feature type="transmembrane region" description="Helical" evidence="6">
    <location>
        <begin position="256"/>
        <end position="278"/>
    </location>
</feature>
<dbReference type="RefSeq" id="WP_091818219.1">
    <property type="nucleotide sequence ID" value="NZ_FOCW01000011.1"/>
</dbReference>
<dbReference type="OrthoDB" id="5291895at2"/>
<dbReference type="EMBL" id="FOCW01000011">
    <property type="protein sequence ID" value="SEN93211.1"/>
    <property type="molecule type" value="Genomic_DNA"/>
</dbReference>
<evidence type="ECO:0000256" key="6">
    <source>
        <dbReference type="SAM" id="Phobius"/>
    </source>
</evidence>
<evidence type="ECO:0000259" key="7">
    <source>
        <dbReference type="PROSITE" id="PS50850"/>
    </source>
</evidence>
<feature type="transmembrane region" description="Helical" evidence="6">
    <location>
        <begin position="78"/>
        <end position="97"/>
    </location>
</feature>
<organism evidence="8 9">
    <name type="scientific">Brachymonas denitrificans DSM 15123</name>
    <dbReference type="NCBI Taxonomy" id="1121117"/>
    <lineage>
        <taxon>Bacteria</taxon>
        <taxon>Pseudomonadati</taxon>
        <taxon>Pseudomonadota</taxon>
        <taxon>Betaproteobacteria</taxon>
        <taxon>Burkholderiales</taxon>
        <taxon>Comamonadaceae</taxon>
        <taxon>Brachymonas</taxon>
    </lineage>
</organism>
<reference evidence="8 9" key="1">
    <citation type="submission" date="2016-10" db="EMBL/GenBank/DDBJ databases">
        <authorList>
            <person name="de Groot N.N."/>
        </authorList>
    </citation>
    <scope>NUCLEOTIDE SEQUENCE [LARGE SCALE GENOMIC DNA]</scope>
    <source>
        <strain evidence="8 9">DSM 15123</strain>
    </source>
</reference>
<proteinExistence type="predicted"/>
<evidence type="ECO:0000313" key="9">
    <source>
        <dbReference type="Proteomes" id="UP000199531"/>
    </source>
</evidence>
<dbReference type="STRING" id="1121117.SAMN02745977_02377"/>
<dbReference type="AlphaFoldDB" id="A0A1H8KKJ2"/>
<feature type="transmembrane region" description="Helical" evidence="6">
    <location>
        <begin position="165"/>
        <end position="186"/>
    </location>
</feature>
<sequence length="415" mass="45028">MSLLDRRGVILVFLVCAFCYFLSTLLRVVTATIAPQLTSEFSLGAGALGLLSGAYFLGFTLTQLPLGHWLDKYGPRTILTRFLVLAILGTLLFAWAQGLTSLFAARLLAGIGLSACLMAPLAGYRRWLDGPMQLRANAWMLMTGSLGMVAATLPVQWLLPVTGWRMLFVLLAILMALGMVLVLRVLPAWPSSAAAPAGQGSARGGLRAVWTHPQFIHYIPIALINYGAMTATQTLWAGPWLSHVAGFTPEQSAQGMFIINLLMLLAFWLWGLLMPRLIRAGIEVESMIRRGLPVSMALLLLVILGGSSLGRWTPWLLAAFCVTSTVVSLAQPILTQRLPVHLAGRSLTSFNLLVFAGVFLIQSGVGRLVDALQQRGWMLADAYRGAFGVLLAACVLSYLLFLWYKPGRAEVSSAE</sequence>
<comment type="subcellular location">
    <subcellularLocation>
        <location evidence="1">Cell membrane</location>
        <topology evidence="1">Multi-pass membrane protein</topology>
    </subcellularLocation>
</comment>
<dbReference type="InterPro" id="IPR050189">
    <property type="entry name" value="MFS_Efflux_Transporters"/>
</dbReference>
<feature type="transmembrane region" description="Helical" evidence="6">
    <location>
        <begin position="385"/>
        <end position="404"/>
    </location>
</feature>
<feature type="transmembrane region" description="Helical" evidence="6">
    <location>
        <begin position="103"/>
        <end position="124"/>
    </location>
</feature>
<keyword evidence="2" id="KW-1003">Cell membrane</keyword>
<evidence type="ECO:0000256" key="2">
    <source>
        <dbReference type="ARBA" id="ARBA00022475"/>
    </source>
</evidence>
<feature type="transmembrane region" description="Helical" evidence="6">
    <location>
        <begin position="290"/>
        <end position="309"/>
    </location>
</feature>
<keyword evidence="3 6" id="KW-0812">Transmembrane</keyword>
<dbReference type="Gene3D" id="1.20.1250.20">
    <property type="entry name" value="MFS general substrate transporter like domains"/>
    <property type="match status" value="1"/>
</dbReference>
<dbReference type="InterPro" id="IPR020846">
    <property type="entry name" value="MFS_dom"/>
</dbReference>
<feature type="transmembrane region" description="Helical" evidence="6">
    <location>
        <begin position="136"/>
        <end position="159"/>
    </location>
</feature>
<keyword evidence="5 6" id="KW-0472">Membrane</keyword>
<gene>
    <name evidence="8" type="ORF">SAMN02745977_02377</name>
</gene>
<keyword evidence="9" id="KW-1185">Reference proteome</keyword>
<evidence type="ECO:0000256" key="3">
    <source>
        <dbReference type="ARBA" id="ARBA00022692"/>
    </source>
</evidence>
<feature type="domain" description="Major facilitator superfamily (MFS) profile" evidence="7">
    <location>
        <begin position="12"/>
        <end position="409"/>
    </location>
</feature>
<dbReference type="PANTHER" id="PTHR43124:SF3">
    <property type="entry name" value="CHLORAMPHENICOL EFFLUX PUMP RV0191"/>
    <property type="match status" value="1"/>
</dbReference>
<evidence type="ECO:0000256" key="5">
    <source>
        <dbReference type="ARBA" id="ARBA00023136"/>
    </source>
</evidence>
<dbReference type="InterPro" id="IPR036259">
    <property type="entry name" value="MFS_trans_sf"/>
</dbReference>
<dbReference type="PROSITE" id="PS50850">
    <property type="entry name" value="MFS"/>
    <property type="match status" value="1"/>
</dbReference>
<protein>
    <submittedName>
        <fullName evidence="8">Predicted arabinose efflux permease, MFS family</fullName>
    </submittedName>
</protein>
<feature type="transmembrane region" description="Helical" evidence="6">
    <location>
        <begin position="315"/>
        <end position="334"/>
    </location>
</feature>
<dbReference type="Pfam" id="PF07690">
    <property type="entry name" value="MFS_1"/>
    <property type="match status" value="1"/>
</dbReference>
<feature type="transmembrane region" description="Helical" evidence="6">
    <location>
        <begin position="346"/>
        <end position="365"/>
    </location>
</feature>
<accession>A0A1H8KKJ2</accession>
<keyword evidence="4 6" id="KW-1133">Transmembrane helix</keyword>
<dbReference type="InterPro" id="IPR011701">
    <property type="entry name" value="MFS"/>
</dbReference>
<dbReference type="GO" id="GO:0005886">
    <property type="term" value="C:plasma membrane"/>
    <property type="evidence" value="ECO:0007669"/>
    <property type="project" value="UniProtKB-SubCell"/>
</dbReference>
<evidence type="ECO:0000313" key="8">
    <source>
        <dbReference type="EMBL" id="SEN93211.1"/>
    </source>
</evidence>
<dbReference type="Proteomes" id="UP000199531">
    <property type="component" value="Unassembled WGS sequence"/>
</dbReference>
<feature type="transmembrane region" description="Helical" evidence="6">
    <location>
        <begin position="41"/>
        <end position="66"/>
    </location>
</feature>
<name>A0A1H8KKJ2_9BURK</name>
<dbReference type="GO" id="GO:0022857">
    <property type="term" value="F:transmembrane transporter activity"/>
    <property type="evidence" value="ECO:0007669"/>
    <property type="project" value="InterPro"/>
</dbReference>
<feature type="transmembrane region" description="Helical" evidence="6">
    <location>
        <begin position="215"/>
        <end position="236"/>
    </location>
</feature>
<evidence type="ECO:0000256" key="1">
    <source>
        <dbReference type="ARBA" id="ARBA00004651"/>
    </source>
</evidence>
<dbReference type="PANTHER" id="PTHR43124">
    <property type="entry name" value="PURINE EFFLUX PUMP PBUE"/>
    <property type="match status" value="1"/>
</dbReference>
<evidence type="ECO:0000256" key="4">
    <source>
        <dbReference type="ARBA" id="ARBA00022989"/>
    </source>
</evidence>